<keyword evidence="3" id="KW-1003">Cell membrane</keyword>
<feature type="transmembrane region" description="Helical" evidence="11">
    <location>
        <begin position="97"/>
        <end position="114"/>
    </location>
</feature>
<gene>
    <name evidence="12" type="ORF">H010_15465</name>
</gene>
<reference evidence="12" key="1">
    <citation type="submission" date="2013-01" db="EMBL/GenBank/DDBJ databases">
        <title>Genome draft of Hydrogenophaga taeniospiralis 2K1.</title>
        <authorList>
            <person name="Gomila M."/>
            <person name="Lalucat J."/>
        </authorList>
    </citation>
    <scope>NUCLEOTIDE SEQUENCE</scope>
    <source>
        <strain evidence="12">CCUG 15921</strain>
    </source>
</reference>
<proteinExistence type="predicted"/>
<dbReference type="Proteomes" id="UP001152876">
    <property type="component" value="Unassembled WGS sequence"/>
</dbReference>
<evidence type="ECO:0000256" key="10">
    <source>
        <dbReference type="ARBA" id="ARBA00035686"/>
    </source>
</evidence>
<keyword evidence="6 11" id="KW-0812">Transmembrane</keyword>
<dbReference type="Pfam" id="PF02653">
    <property type="entry name" value="BPD_transp_2"/>
    <property type="match status" value="1"/>
</dbReference>
<evidence type="ECO:0000256" key="7">
    <source>
        <dbReference type="ARBA" id="ARBA00022989"/>
    </source>
</evidence>
<dbReference type="CDD" id="cd06579">
    <property type="entry name" value="TM_PBP1_transp_AraH_like"/>
    <property type="match status" value="1"/>
</dbReference>
<evidence type="ECO:0000256" key="3">
    <source>
        <dbReference type="ARBA" id="ARBA00022475"/>
    </source>
</evidence>
<keyword evidence="13" id="KW-1185">Reference proteome</keyword>
<feature type="transmembrane region" description="Helical" evidence="11">
    <location>
        <begin position="368"/>
        <end position="388"/>
    </location>
</feature>
<feature type="transmembrane region" description="Helical" evidence="11">
    <location>
        <begin position="290"/>
        <end position="311"/>
    </location>
</feature>
<feature type="transmembrane region" description="Helical" evidence="11">
    <location>
        <begin position="240"/>
        <end position="259"/>
    </location>
</feature>
<feature type="transmembrane region" description="Helical" evidence="11">
    <location>
        <begin position="45"/>
        <end position="66"/>
    </location>
</feature>
<evidence type="ECO:0000256" key="6">
    <source>
        <dbReference type="ARBA" id="ARBA00022692"/>
    </source>
</evidence>
<dbReference type="AlphaFoldDB" id="A0A9X4SG54"/>
<name>A0A9X4SG54_9BURK</name>
<comment type="caution">
    <text evidence="12">The sequence shown here is derived from an EMBL/GenBank/DDBJ whole genome shotgun (WGS) entry which is preliminary data.</text>
</comment>
<comment type="subcellular location">
    <subcellularLocation>
        <location evidence="1">Cell membrane</location>
        <topology evidence="1">Multi-pass membrane protein</topology>
    </subcellularLocation>
</comment>
<dbReference type="GO" id="GO:0022857">
    <property type="term" value="F:transmembrane transporter activity"/>
    <property type="evidence" value="ECO:0007669"/>
    <property type="project" value="InterPro"/>
</dbReference>
<keyword evidence="8 11" id="KW-0472">Membrane</keyword>
<evidence type="ECO:0000256" key="11">
    <source>
        <dbReference type="SAM" id="Phobius"/>
    </source>
</evidence>
<dbReference type="InterPro" id="IPR001851">
    <property type="entry name" value="ABC_transp_permease"/>
</dbReference>
<organism evidence="12 13">
    <name type="scientific">Hydrogenophaga taeniospiralis CCUG 15921</name>
    <dbReference type="NCBI Taxonomy" id="1281780"/>
    <lineage>
        <taxon>Bacteria</taxon>
        <taxon>Pseudomonadati</taxon>
        <taxon>Pseudomonadota</taxon>
        <taxon>Betaproteobacteria</taxon>
        <taxon>Burkholderiales</taxon>
        <taxon>Comamonadaceae</taxon>
        <taxon>Hydrogenophaga</taxon>
    </lineage>
</organism>
<feature type="transmembrane region" description="Helical" evidence="11">
    <location>
        <begin position="323"/>
        <end position="356"/>
    </location>
</feature>
<feature type="transmembrane region" description="Helical" evidence="11">
    <location>
        <begin position="164"/>
        <end position="185"/>
    </location>
</feature>
<evidence type="ECO:0000313" key="12">
    <source>
        <dbReference type="EMBL" id="MDG5976666.1"/>
    </source>
</evidence>
<keyword evidence="4" id="KW-0997">Cell inner membrane</keyword>
<keyword evidence="2" id="KW-0813">Transport</keyword>
<keyword evidence="5" id="KW-0762">Sugar transport</keyword>
<feature type="transmembrane region" description="Helical" evidence="11">
    <location>
        <begin position="17"/>
        <end position="39"/>
    </location>
</feature>
<keyword evidence="7 11" id="KW-1133">Transmembrane helix</keyword>
<feature type="transmembrane region" description="Helical" evidence="11">
    <location>
        <begin position="73"/>
        <end position="91"/>
    </location>
</feature>
<protein>
    <recommendedName>
        <fullName evidence="10">Xylose transport system permease protein XylH</fullName>
    </recommendedName>
</protein>
<feature type="transmembrane region" description="Helical" evidence="11">
    <location>
        <begin position="126"/>
        <end position="144"/>
    </location>
</feature>
<accession>A0A9X4SG54</accession>
<dbReference type="PANTHER" id="PTHR32196">
    <property type="entry name" value="ABC TRANSPORTER PERMEASE PROTEIN YPHD-RELATED-RELATED"/>
    <property type="match status" value="1"/>
</dbReference>
<evidence type="ECO:0000313" key="13">
    <source>
        <dbReference type="Proteomes" id="UP001152876"/>
    </source>
</evidence>
<dbReference type="GO" id="GO:0005886">
    <property type="term" value="C:plasma membrane"/>
    <property type="evidence" value="ECO:0007669"/>
    <property type="project" value="UniProtKB-SubCell"/>
</dbReference>
<dbReference type="PANTHER" id="PTHR32196:SF32">
    <property type="entry name" value="XYLOSE TRANSPORT SYSTEM PERMEASE PROTEIN XYLH"/>
    <property type="match status" value="1"/>
</dbReference>
<sequence length="396" mass="41198">MNPFLNSLKHAAIDWRLVMMGVVLVAIALVFNVLSGGLFLSPENLYNIAQQTAVVGIVATVVVLVIVARHIDLSVGSVMGFVGVLIATLMYTAGWHWVSASLAGLAVAIAVSLYQGALTAKLGVPSFVVTLGGLMSFRGAAFLVADGKTQPVNDLFFLRLGGGYDGAIGVGPSWLLAGVIVLALVALTWARRRARASYEVPNNPLWLDAAIVLVPVAIVLGFVATMNAYQIPGKDVPQGIPIPVLIWGAVAVVLSFIVRRTRFGRYIFAMGGNPEAAALVGIPVRRVTLMLFALLGVLITIAAIVSIARLNAGTNSLGTSMELFVIAAAVIGGTALAGGSGSILGSVLGALIMQSIDSGMLLLDVSIGVRYVIIGQVLIVAVVFDVIYRRVTGDAA</sequence>
<evidence type="ECO:0000256" key="5">
    <source>
        <dbReference type="ARBA" id="ARBA00022597"/>
    </source>
</evidence>
<feature type="transmembrane region" description="Helical" evidence="11">
    <location>
        <begin position="205"/>
        <end position="228"/>
    </location>
</feature>
<evidence type="ECO:0000256" key="1">
    <source>
        <dbReference type="ARBA" id="ARBA00004651"/>
    </source>
</evidence>
<evidence type="ECO:0000256" key="9">
    <source>
        <dbReference type="ARBA" id="ARBA00035611"/>
    </source>
</evidence>
<evidence type="ECO:0000256" key="4">
    <source>
        <dbReference type="ARBA" id="ARBA00022519"/>
    </source>
</evidence>
<dbReference type="EMBL" id="AOGK01000013">
    <property type="protein sequence ID" value="MDG5976666.1"/>
    <property type="molecule type" value="Genomic_DNA"/>
</dbReference>
<evidence type="ECO:0000256" key="8">
    <source>
        <dbReference type="ARBA" id="ARBA00023136"/>
    </source>
</evidence>
<evidence type="ECO:0000256" key="2">
    <source>
        <dbReference type="ARBA" id="ARBA00022448"/>
    </source>
</evidence>
<comment type="function">
    <text evidence="9">Part of the binding-protein-dependent transport system for D-xylose. Probably responsible for the translocation of the substrate across the membrane.</text>
</comment>